<dbReference type="Proteomes" id="UP000014760">
    <property type="component" value="Unassembled WGS sequence"/>
</dbReference>
<dbReference type="EMBL" id="AMQN01018077">
    <property type="status" value="NOT_ANNOTATED_CDS"/>
    <property type="molecule type" value="Genomic_DNA"/>
</dbReference>
<keyword evidence="2 3" id="KW-0040">ANK repeat</keyword>
<dbReference type="InterPro" id="IPR002110">
    <property type="entry name" value="Ankyrin_rpt"/>
</dbReference>
<evidence type="ECO:0000256" key="2">
    <source>
        <dbReference type="ARBA" id="ARBA00023043"/>
    </source>
</evidence>
<evidence type="ECO:0000313" key="4">
    <source>
        <dbReference type="EMBL" id="ELU15320.1"/>
    </source>
</evidence>
<dbReference type="SMART" id="SM00248">
    <property type="entry name" value="ANK"/>
    <property type="match status" value="3"/>
</dbReference>
<gene>
    <name evidence="4" type="ORF">CAPTEDRAFT_132416</name>
</gene>
<dbReference type="AlphaFoldDB" id="R7VHY9"/>
<organism evidence="4">
    <name type="scientific">Capitella teleta</name>
    <name type="common">Polychaete worm</name>
    <dbReference type="NCBI Taxonomy" id="283909"/>
    <lineage>
        <taxon>Eukaryota</taxon>
        <taxon>Metazoa</taxon>
        <taxon>Spiralia</taxon>
        <taxon>Lophotrochozoa</taxon>
        <taxon>Annelida</taxon>
        <taxon>Polychaeta</taxon>
        <taxon>Sedentaria</taxon>
        <taxon>Scolecida</taxon>
        <taxon>Capitellidae</taxon>
        <taxon>Capitella</taxon>
    </lineage>
</organism>
<keyword evidence="6" id="KW-1185">Reference proteome</keyword>
<accession>R7VHY9</accession>
<dbReference type="Pfam" id="PF12796">
    <property type="entry name" value="Ank_2"/>
    <property type="match status" value="1"/>
</dbReference>
<evidence type="ECO:0000313" key="5">
    <source>
        <dbReference type="EnsemblMetazoa" id="CapteP132416"/>
    </source>
</evidence>
<dbReference type="EnsemblMetazoa" id="CapteT132416">
    <property type="protein sequence ID" value="CapteP132416"/>
    <property type="gene ID" value="CapteG132416"/>
</dbReference>
<keyword evidence="1" id="KW-0677">Repeat</keyword>
<feature type="non-terminal residue" evidence="4">
    <location>
        <position position="135"/>
    </location>
</feature>
<dbReference type="PROSITE" id="PS50297">
    <property type="entry name" value="ANK_REP_REGION"/>
    <property type="match status" value="1"/>
</dbReference>
<reference evidence="5" key="3">
    <citation type="submission" date="2015-06" db="UniProtKB">
        <authorList>
            <consortium name="EnsemblMetazoa"/>
        </authorList>
    </citation>
    <scope>IDENTIFICATION</scope>
</reference>
<name>R7VHY9_CAPTE</name>
<dbReference type="SUPFAM" id="SSF48403">
    <property type="entry name" value="Ankyrin repeat"/>
    <property type="match status" value="1"/>
</dbReference>
<evidence type="ECO:0000256" key="3">
    <source>
        <dbReference type="PROSITE-ProRule" id="PRU00023"/>
    </source>
</evidence>
<dbReference type="Gene3D" id="1.25.40.20">
    <property type="entry name" value="Ankyrin repeat-containing domain"/>
    <property type="match status" value="1"/>
</dbReference>
<dbReference type="OrthoDB" id="10261302at2759"/>
<feature type="repeat" description="ANK" evidence="3">
    <location>
        <begin position="64"/>
        <end position="96"/>
    </location>
</feature>
<dbReference type="InterPro" id="IPR036770">
    <property type="entry name" value="Ankyrin_rpt-contain_sf"/>
</dbReference>
<dbReference type="PANTHER" id="PTHR24126:SF14">
    <property type="entry name" value="ANK_REP_REGION DOMAIN-CONTAINING PROTEIN"/>
    <property type="match status" value="1"/>
</dbReference>
<dbReference type="EMBL" id="KB293860">
    <property type="protein sequence ID" value="ELU15320.1"/>
    <property type="molecule type" value="Genomic_DNA"/>
</dbReference>
<dbReference type="PANTHER" id="PTHR24126">
    <property type="entry name" value="ANKYRIN REPEAT, PH AND SEC7 DOMAIN CONTAINING PROTEIN SECG-RELATED"/>
    <property type="match status" value="1"/>
</dbReference>
<evidence type="ECO:0000313" key="6">
    <source>
        <dbReference type="Proteomes" id="UP000014760"/>
    </source>
</evidence>
<reference evidence="4 6" key="2">
    <citation type="journal article" date="2013" name="Nature">
        <title>Insights into bilaterian evolution from three spiralian genomes.</title>
        <authorList>
            <person name="Simakov O."/>
            <person name="Marletaz F."/>
            <person name="Cho S.J."/>
            <person name="Edsinger-Gonzales E."/>
            <person name="Havlak P."/>
            <person name="Hellsten U."/>
            <person name="Kuo D.H."/>
            <person name="Larsson T."/>
            <person name="Lv J."/>
            <person name="Arendt D."/>
            <person name="Savage R."/>
            <person name="Osoegawa K."/>
            <person name="de Jong P."/>
            <person name="Grimwood J."/>
            <person name="Chapman J.A."/>
            <person name="Shapiro H."/>
            <person name="Aerts A."/>
            <person name="Otillar R.P."/>
            <person name="Terry A.Y."/>
            <person name="Boore J.L."/>
            <person name="Grigoriev I.V."/>
            <person name="Lindberg D.R."/>
            <person name="Seaver E.C."/>
            <person name="Weisblat D.A."/>
            <person name="Putnam N.H."/>
            <person name="Rokhsar D.S."/>
        </authorList>
    </citation>
    <scope>NUCLEOTIDE SEQUENCE</scope>
    <source>
        <strain evidence="4 6">I ESC-2004</strain>
    </source>
</reference>
<proteinExistence type="predicted"/>
<dbReference type="HOGENOM" id="CLU_2164636_0_0_1"/>
<evidence type="ECO:0000256" key="1">
    <source>
        <dbReference type="ARBA" id="ARBA00022737"/>
    </source>
</evidence>
<reference evidence="6" key="1">
    <citation type="submission" date="2012-12" db="EMBL/GenBank/DDBJ databases">
        <authorList>
            <person name="Hellsten U."/>
            <person name="Grimwood J."/>
            <person name="Chapman J.A."/>
            <person name="Shapiro H."/>
            <person name="Aerts A."/>
            <person name="Otillar R.P."/>
            <person name="Terry A.Y."/>
            <person name="Boore J.L."/>
            <person name="Simakov O."/>
            <person name="Marletaz F."/>
            <person name="Cho S.-J."/>
            <person name="Edsinger-Gonzales E."/>
            <person name="Havlak P."/>
            <person name="Kuo D.-H."/>
            <person name="Larsson T."/>
            <person name="Lv J."/>
            <person name="Arendt D."/>
            <person name="Savage R."/>
            <person name="Osoegawa K."/>
            <person name="de Jong P."/>
            <person name="Lindberg D.R."/>
            <person name="Seaver E.C."/>
            <person name="Weisblat D.A."/>
            <person name="Putnam N.H."/>
            <person name="Grigoriev I.V."/>
            <person name="Rokhsar D.S."/>
        </authorList>
    </citation>
    <scope>NUCLEOTIDE SEQUENCE</scope>
    <source>
        <strain evidence="6">I ESC-2004</strain>
    </source>
</reference>
<protein>
    <submittedName>
        <fullName evidence="4 5">Uncharacterized protein</fullName>
    </submittedName>
</protein>
<sequence length="135" mass="15334">MEYARSVVRSNKVTHELRVLTEQEESLSDILIAARVGDLKEVQRLIRACRNQDLKMVLSKRDSQGNTVLHHACASGRLELVRLFINFGCNLKAANHQENNLLHMTVLHGSPAVLKELLKRKAVNVEEKNRSDRTP</sequence>
<dbReference type="PROSITE" id="PS50088">
    <property type="entry name" value="ANK_REPEAT"/>
    <property type="match status" value="1"/>
</dbReference>